<feature type="domain" description="AAA+ ATPase" evidence="10">
    <location>
        <begin position="52"/>
        <end position="183"/>
    </location>
</feature>
<dbReference type="EMBL" id="JACSQM010000001">
    <property type="protein sequence ID" value="MBD7962466.1"/>
    <property type="molecule type" value="Genomic_DNA"/>
</dbReference>
<evidence type="ECO:0000256" key="3">
    <source>
        <dbReference type="ARBA" id="ARBA00022763"/>
    </source>
</evidence>
<dbReference type="Gene3D" id="1.10.10.10">
    <property type="entry name" value="Winged helix-like DNA-binding domain superfamily/Winged helix DNA-binding domain"/>
    <property type="match status" value="1"/>
</dbReference>
<evidence type="ECO:0000313" key="12">
    <source>
        <dbReference type="Proteomes" id="UP000603641"/>
    </source>
</evidence>
<feature type="binding site" evidence="9">
    <location>
        <position position="63"/>
    </location>
    <ligand>
        <name>ATP</name>
        <dbReference type="ChEBI" id="CHEBI:30616"/>
    </ligand>
</feature>
<comment type="subunit">
    <text evidence="9">Homohexamer. Forms an RuvA(8)-RuvB(12)-Holliday junction (HJ) complex. HJ DNA is sandwiched between 2 RuvA tetramers; dsDNA enters through RuvA and exits via RuvB. An RuvB hexamer assembles on each DNA strand where it exits the tetramer. Each RuvB hexamer is contacted by two RuvA subunits (via domain III) on 2 adjacent RuvB subunits; this complex drives branch migration. In the full resolvosome a probable DNA-RuvA(4)-RuvB(12)-RuvC(2) complex forms which resolves the HJ.</text>
</comment>
<feature type="binding site" evidence="9">
    <location>
        <position position="67"/>
    </location>
    <ligand>
        <name>ATP</name>
        <dbReference type="ChEBI" id="CHEBI:30616"/>
    </ligand>
</feature>
<evidence type="ECO:0000259" key="10">
    <source>
        <dbReference type="SMART" id="SM00382"/>
    </source>
</evidence>
<dbReference type="NCBIfam" id="NF000868">
    <property type="entry name" value="PRK00080.1"/>
    <property type="match status" value="1"/>
</dbReference>
<feature type="binding site" evidence="9">
    <location>
        <position position="316"/>
    </location>
    <ligand>
        <name>DNA</name>
        <dbReference type="ChEBI" id="CHEBI:16991"/>
    </ligand>
</feature>
<evidence type="ECO:0000256" key="7">
    <source>
        <dbReference type="ARBA" id="ARBA00023172"/>
    </source>
</evidence>
<dbReference type="InterPro" id="IPR036390">
    <property type="entry name" value="WH_DNA-bd_sf"/>
</dbReference>
<gene>
    <name evidence="9 11" type="primary">ruvB</name>
    <name evidence="11" type="ORF">H9648_00260</name>
</gene>
<evidence type="ECO:0000256" key="9">
    <source>
        <dbReference type="HAMAP-Rule" id="MF_00016"/>
    </source>
</evidence>
<evidence type="ECO:0000256" key="8">
    <source>
        <dbReference type="ARBA" id="ARBA00023204"/>
    </source>
</evidence>
<keyword evidence="5 9" id="KW-0067">ATP-binding</keyword>
<comment type="function">
    <text evidence="9">The RuvA-RuvB-RuvC complex processes Holliday junction (HJ) DNA during genetic recombination and DNA repair, while the RuvA-RuvB complex plays an important role in the rescue of blocked DNA replication forks via replication fork reversal (RFR). RuvA specifically binds to HJ cruciform DNA, conferring on it an open structure. The RuvB hexamer acts as an ATP-dependent pump, pulling dsDNA into and through the RuvAB complex. RuvB forms 2 homohexamers on either side of HJ DNA bound by 1 or 2 RuvA tetramers; 4 subunits per hexamer contact DNA at a time. Coordinated motions by a converter formed by DNA-disengaged RuvB subunits stimulates ATP hydrolysis and nucleotide exchange. Immobilization of the converter enables RuvB to convert the ATP-contained energy into a lever motion, pulling 2 nucleotides of DNA out of the RuvA tetramer per ATP hydrolyzed, thus driving DNA branch migration. The RuvB motors rotate together with the DNA substrate, which together with the progressing nucleotide cycle form the mechanistic basis for DNA recombination by continuous HJ branch migration. Branch migration allows RuvC to scan DNA until it finds its consensus sequence, where it cleaves and resolves cruciform DNA.</text>
</comment>
<keyword evidence="2 9" id="KW-0547">Nucleotide-binding</keyword>
<keyword evidence="6 9" id="KW-0238">DNA-binding</keyword>
<name>A0ABR8SG53_9BACL</name>
<keyword evidence="7 9" id="KW-0233">DNA recombination</keyword>
<dbReference type="Pfam" id="PF05496">
    <property type="entry name" value="RuvB_N"/>
    <property type="match status" value="1"/>
</dbReference>
<dbReference type="InterPro" id="IPR036388">
    <property type="entry name" value="WH-like_DNA-bd_sf"/>
</dbReference>
<comment type="caution">
    <text evidence="9">Lacks conserved residue(s) required for the propagation of feature annotation.</text>
</comment>
<keyword evidence="3 9" id="KW-0227">DNA damage</keyword>
<dbReference type="RefSeq" id="WP_191751828.1">
    <property type="nucleotide sequence ID" value="NZ_JACSQM010000001.1"/>
</dbReference>
<dbReference type="InterPro" id="IPR027417">
    <property type="entry name" value="P-loop_NTPase"/>
</dbReference>
<evidence type="ECO:0000313" key="11">
    <source>
        <dbReference type="EMBL" id="MBD7962466.1"/>
    </source>
</evidence>
<protein>
    <recommendedName>
        <fullName evidence="9">Holliday junction branch migration complex subunit RuvB</fullName>
        <ecNumber evidence="9">3.6.4.-</ecNumber>
    </recommendedName>
</protein>
<dbReference type="CDD" id="cd00009">
    <property type="entry name" value="AAA"/>
    <property type="match status" value="1"/>
</dbReference>
<keyword evidence="12" id="KW-1185">Reference proteome</keyword>
<dbReference type="InterPro" id="IPR041445">
    <property type="entry name" value="AAA_lid_4"/>
</dbReference>
<dbReference type="SMART" id="SM00382">
    <property type="entry name" value="AAA"/>
    <property type="match status" value="1"/>
</dbReference>
<feature type="region of interest" description="Head domain (RuvB-H)" evidence="9">
    <location>
        <begin position="256"/>
        <end position="333"/>
    </location>
</feature>
<feature type="binding site" evidence="9">
    <location>
        <position position="172"/>
    </location>
    <ligand>
        <name>ATP</name>
        <dbReference type="ChEBI" id="CHEBI:30616"/>
    </ligand>
</feature>
<keyword evidence="8 9" id="KW-0234">DNA repair</keyword>
<keyword evidence="4 9" id="KW-0378">Hydrolase</keyword>
<keyword evidence="11" id="KW-0347">Helicase</keyword>
<feature type="binding site" evidence="9">
    <location>
        <position position="219"/>
    </location>
    <ligand>
        <name>ATP</name>
        <dbReference type="ChEBI" id="CHEBI:30616"/>
    </ligand>
</feature>
<comment type="caution">
    <text evidence="11">The sequence shown here is derived from an EMBL/GenBank/DDBJ whole genome shotgun (WGS) entry which is preliminary data.</text>
</comment>
<organism evidence="11 12">
    <name type="scientific">Fictibacillus norfolkensis</name>
    <dbReference type="NCBI Taxonomy" id="2762233"/>
    <lineage>
        <taxon>Bacteria</taxon>
        <taxon>Bacillati</taxon>
        <taxon>Bacillota</taxon>
        <taxon>Bacilli</taxon>
        <taxon>Bacillales</taxon>
        <taxon>Fictibacillaceae</taxon>
        <taxon>Fictibacillus</taxon>
    </lineage>
</organism>
<dbReference type="InterPro" id="IPR008823">
    <property type="entry name" value="RuvB_wg_C"/>
</dbReference>
<feature type="binding site" evidence="9">
    <location>
        <position position="311"/>
    </location>
    <ligand>
        <name>DNA</name>
        <dbReference type="ChEBI" id="CHEBI:16991"/>
    </ligand>
</feature>
<feature type="binding site" evidence="9">
    <location>
        <position position="68"/>
    </location>
    <ligand>
        <name>ATP</name>
        <dbReference type="ChEBI" id="CHEBI:30616"/>
    </ligand>
</feature>
<sequence>MEERIVSSEERQDEANIELSLRPELLDEYIGQTSVKDNLRIFIKAAKLRNEPLDHVLLYGPPGLGKTTLASIIANEMEVNLRTTSGPAIERPGDLAAILTSLEPGDVLFIDEIHRLSRAIEEILYSAMEDFCLDIVIGKGEVARSVRLDLPPFTLIGATTRAGSLSAPLRDRFGVLARLEYYKPDELGEIVRRTGDVFGVRVDDRSAEEIARRSRGTPRIANRLLRRVRDFVQVEGKDTISLPICQKALELLQVDRLGLDHIDHKLLLGIIHTYKGGPVGLETISATIGEESMTIEDVYEPYLLQIGFLQRTPRGRMVTERAYQYFGLEVSAD</sequence>
<dbReference type="SUPFAM" id="SSF46785">
    <property type="entry name" value="Winged helix' DNA-binding domain"/>
    <property type="match status" value="1"/>
</dbReference>
<dbReference type="HAMAP" id="MF_00016">
    <property type="entry name" value="DNA_HJ_migration_RuvB"/>
    <property type="match status" value="1"/>
</dbReference>
<evidence type="ECO:0000256" key="4">
    <source>
        <dbReference type="ARBA" id="ARBA00022801"/>
    </source>
</evidence>
<dbReference type="SUPFAM" id="SSF52540">
    <property type="entry name" value="P-loop containing nucleoside triphosphate hydrolases"/>
    <property type="match status" value="1"/>
</dbReference>
<comment type="subcellular location">
    <subcellularLocation>
        <location evidence="9">Cytoplasm</location>
    </subcellularLocation>
</comment>
<dbReference type="EC" id="3.6.4.-" evidence="9"/>
<dbReference type="InterPro" id="IPR004605">
    <property type="entry name" value="DNA_helicase_Holl-junc_RuvB"/>
</dbReference>
<feature type="binding site" evidence="9">
    <location>
        <position position="67"/>
    </location>
    <ligand>
        <name>Mg(2+)</name>
        <dbReference type="ChEBI" id="CHEBI:18420"/>
    </ligand>
</feature>
<proteinExistence type="inferred from homology"/>
<dbReference type="InterPro" id="IPR003593">
    <property type="entry name" value="AAA+_ATPase"/>
</dbReference>
<feature type="region of interest" description="Large ATPase domain (RuvB-L)" evidence="9">
    <location>
        <begin position="2"/>
        <end position="182"/>
    </location>
</feature>
<keyword evidence="1 9" id="KW-0963">Cytoplasm</keyword>
<evidence type="ECO:0000256" key="6">
    <source>
        <dbReference type="ARBA" id="ARBA00023125"/>
    </source>
</evidence>
<dbReference type="GO" id="GO:0016787">
    <property type="term" value="F:hydrolase activity"/>
    <property type="evidence" value="ECO:0007669"/>
    <property type="project" value="UniProtKB-KW"/>
</dbReference>
<feature type="binding site" evidence="9">
    <location>
        <position position="66"/>
    </location>
    <ligand>
        <name>ATP</name>
        <dbReference type="ChEBI" id="CHEBI:30616"/>
    </ligand>
</feature>
<comment type="catalytic activity">
    <reaction evidence="9">
        <text>ATP + H2O = ADP + phosphate + H(+)</text>
        <dbReference type="Rhea" id="RHEA:13065"/>
        <dbReference type="ChEBI" id="CHEBI:15377"/>
        <dbReference type="ChEBI" id="CHEBI:15378"/>
        <dbReference type="ChEBI" id="CHEBI:30616"/>
        <dbReference type="ChEBI" id="CHEBI:43474"/>
        <dbReference type="ChEBI" id="CHEBI:456216"/>
    </reaction>
</comment>
<dbReference type="GO" id="GO:0003678">
    <property type="term" value="F:DNA helicase activity"/>
    <property type="evidence" value="ECO:0007669"/>
    <property type="project" value="UniProtKB-EC"/>
</dbReference>
<evidence type="ECO:0000256" key="5">
    <source>
        <dbReference type="ARBA" id="ARBA00022840"/>
    </source>
</evidence>
<evidence type="ECO:0000256" key="2">
    <source>
        <dbReference type="ARBA" id="ARBA00022741"/>
    </source>
</evidence>
<feature type="binding site" evidence="9">
    <location>
        <begin position="129"/>
        <end position="131"/>
    </location>
    <ligand>
        <name>ATP</name>
        <dbReference type="ChEBI" id="CHEBI:30616"/>
    </ligand>
</feature>
<dbReference type="Pfam" id="PF05491">
    <property type="entry name" value="WHD_RuvB"/>
    <property type="match status" value="1"/>
</dbReference>
<dbReference type="Gene3D" id="1.10.8.60">
    <property type="match status" value="1"/>
</dbReference>
<feature type="binding site" evidence="9">
    <location>
        <position position="21"/>
    </location>
    <ligand>
        <name>ATP</name>
        <dbReference type="ChEBI" id="CHEBI:30616"/>
    </ligand>
</feature>
<dbReference type="InterPro" id="IPR008824">
    <property type="entry name" value="RuvB-like_N"/>
</dbReference>
<reference evidence="11 12" key="1">
    <citation type="submission" date="2020-08" db="EMBL/GenBank/DDBJ databases">
        <title>A Genomic Blueprint of the Chicken Gut Microbiome.</title>
        <authorList>
            <person name="Gilroy R."/>
            <person name="Ravi A."/>
            <person name="Getino M."/>
            <person name="Pursley I."/>
            <person name="Horton D.L."/>
            <person name="Alikhan N.-F."/>
            <person name="Baker D."/>
            <person name="Gharbi K."/>
            <person name="Hall N."/>
            <person name="Watson M."/>
            <person name="Adriaenssens E.M."/>
            <person name="Foster-Nyarko E."/>
            <person name="Jarju S."/>
            <person name="Secka A."/>
            <person name="Antonio M."/>
            <person name="Oren A."/>
            <person name="Chaudhuri R."/>
            <person name="La Ragione R.M."/>
            <person name="Hildebrand F."/>
            <person name="Pallen M.J."/>
        </authorList>
    </citation>
    <scope>NUCLEOTIDE SEQUENCE [LARGE SCALE GENOMIC DNA]</scope>
    <source>
        <strain evidence="11 12">Sa2CUA10</strain>
    </source>
</reference>
<dbReference type="Pfam" id="PF17864">
    <property type="entry name" value="AAA_lid_4"/>
    <property type="match status" value="1"/>
</dbReference>
<accession>A0ABR8SG53</accession>
<dbReference type="PANTHER" id="PTHR42848">
    <property type="match status" value="1"/>
</dbReference>
<dbReference type="PANTHER" id="PTHR42848:SF1">
    <property type="entry name" value="HOLLIDAY JUNCTION BRANCH MIGRATION COMPLEX SUBUNIT RUVB"/>
    <property type="match status" value="1"/>
</dbReference>
<feature type="region of interest" description="Small ATPAse domain (RuvB-S)" evidence="9">
    <location>
        <begin position="183"/>
        <end position="253"/>
    </location>
</feature>
<comment type="domain">
    <text evidence="9">Has 3 domains, the large (RuvB-L) and small ATPase (RuvB-S) domains and the C-terminal head (RuvB-H) domain. The head domain binds DNA, while the ATPase domains jointly bind ATP, ADP or are empty depending on the state of the subunit in the translocation cycle. During a single DNA translocation step the structure of each domain remains the same, but their relative positions change.</text>
</comment>
<dbReference type="Proteomes" id="UP000603641">
    <property type="component" value="Unassembled WGS sequence"/>
</dbReference>
<dbReference type="NCBIfam" id="TIGR00635">
    <property type="entry name" value="ruvB"/>
    <property type="match status" value="1"/>
</dbReference>
<dbReference type="Gene3D" id="3.40.50.300">
    <property type="entry name" value="P-loop containing nucleotide triphosphate hydrolases"/>
    <property type="match status" value="1"/>
</dbReference>
<evidence type="ECO:0000256" key="1">
    <source>
        <dbReference type="ARBA" id="ARBA00022490"/>
    </source>
</evidence>
<feature type="binding site" evidence="9">
    <location>
        <position position="22"/>
    </location>
    <ligand>
        <name>ATP</name>
        <dbReference type="ChEBI" id="CHEBI:30616"/>
    </ligand>
</feature>
<comment type="similarity">
    <text evidence="9">Belongs to the RuvB family.</text>
</comment>
<feature type="binding site" evidence="9">
    <location>
        <position position="182"/>
    </location>
    <ligand>
        <name>ATP</name>
        <dbReference type="ChEBI" id="CHEBI:30616"/>
    </ligand>
</feature>